<keyword evidence="13" id="KW-1185">Reference proteome</keyword>
<comment type="caution">
    <text evidence="12">The sequence shown here is derived from an EMBL/GenBank/DDBJ whole genome shotgun (WGS) entry which is preliminary data.</text>
</comment>
<evidence type="ECO:0000256" key="7">
    <source>
        <dbReference type="PROSITE-ProRule" id="PRU10141"/>
    </source>
</evidence>
<dbReference type="Gene3D" id="1.10.510.10">
    <property type="entry name" value="Transferase(Phosphotransferase) domain 1"/>
    <property type="match status" value="1"/>
</dbReference>
<proteinExistence type="inferred from homology"/>
<dbReference type="InterPro" id="IPR000719">
    <property type="entry name" value="Prot_kinase_dom"/>
</dbReference>
<evidence type="ECO:0000256" key="2">
    <source>
        <dbReference type="ARBA" id="ARBA00022553"/>
    </source>
</evidence>
<feature type="domain" description="Protein kinase" evidence="10">
    <location>
        <begin position="109"/>
        <end position="357"/>
    </location>
</feature>
<dbReference type="InterPro" id="IPR017892">
    <property type="entry name" value="Pkinase_C"/>
</dbReference>
<evidence type="ECO:0000256" key="8">
    <source>
        <dbReference type="RuleBase" id="RU000304"/>
    </source>
</evidence>
<comment type="similarity">
    <text evidence="8">Belongs to the protein kinase superfamily.</text>
</comment>
<dbReference type="EMBL" id="JAPFFF010000037">
    <property type="protein sequence ID" value="KAK8842667.1"/>
    <property type="molecule type" value="Genomic_DNA"/>
</dbReference>
<sequence length="462" mass="53352">MNNSASDYFSGPLQRQNIFHIMVNRFAVIDGMTLTFYKDETRQKLDMTFEITPDVIIDINDCKNSHKFTITAKDSSLTCCTEDTDKLMRWILAIRGCTFYSKKISMDDFNIISVIGRGYSGKVMLCESKKDGELLAIKSVQKWKLAESKKVQTILIERSILEHVNFPFIVSMKFAFQTEKNFYLGIEYVPGGELFNHMKNMRKLPLSEVKLYIAEIALALNYLHSHGIIYRDLKAENVLIGKDGHVKLTDFGLSKICESTSTFCGTIEYLSPEAVLHQNYGQQIDWWGLGVLTFELLFGYTPFFDPSRIRLFNNIVKNPPKFPNNTNPEVVEFINFVLVKDPKKRPGFHEIRRHSFFKEMDFEKVLKKEYSPVFIPTLQNNASIDNFDKEFTNENPDDSVADLSVGKDDQYLPGFSYEETHIMFDTDSERSFHSDDEEIVIDDQDDAKQNNHTNEETYPPSQ</sequence>
<dbReference type="InterPro" id="IPR000961">
    <property type="entry name" value="AGC-kinase_C"/>
</dbReference>
<organism evidence="12 13">
    <name type="scientific">Tritrichomonas musculus</name>
    <dbReference type="NCBI Taxonomy" id="1915356"/>
    <lineage>
        <taxon>Eukaryota</taxon>
        <taxon>Metamonada</taxon>
        <taxon>Parabasalia</taxon>
        <taxon>Tritrichomonadida</taxon>
        <taxon>Tritrichomonadidae</taxon>
        <taxon>Tritrichomonas</taxon>
    </lineage>
</organism>
<dbReference type="Gene3D" id="2.30.29.30">
    <property type="entry name" value="Pleckstrin-homology domain (PH domain)/Phosphotyrosine-binding domain (PTB)"/>
    <property type="match status" value="1"/>
</dbReference>
<name>A0ABR2HA72_9EUKA</name>
<keyword evidence="3" id="KW-0808">Transferase</keyword>
<feature type="domain" description="AGC-kinase C-terminal" evidence="11">
    <location>
        <begin position="358"/>
        <end position="427"/>
    </location>
</feature>
<feature type="region of interest" description="Disordered" evidence="9">
    <location>
        <begin position="442"/>
        <end position="462"/>
    </location>
</feature>
<evidence type="ECO:0000256" key="4">
    <source>
        <dbReference type="ARBA" id="ARBA00022741"/>
    </source>
</evidence>
<evidence type="ECO:0000259" key="10">
    <source>
        <dbReference type="PROSITE" id="PS50011"/>
    </source>
</evidence>
<evidence type="ECO:0000313" key="12">
    <source>
        <dbReference type="EMBL" id="KAK8842667.1"/>
    </source>
</evidence>
<dbReference type="PANTHER" id="PTHR24351">
    <property type="entry name" value="RIBOSOMAL PROTEIN S6 KINASE"/>
    <property type="match status" value="1"/>
</dbReference>
<evidence type="ECO:0000256" key="3">
    <source>
        <dbReference type="ARBA" id="ARBA00022679"/>
    </source>
</evidence>
<feature type="binding site" evidence="7">
    <location>
        <position position="138"/>
    </location>
    <ligand>
        <name>ATP</name>
        <dbReference type="ChEBI" id="CHEBI:30616"/>
    </ligand>
</feature>
<keyword evidence="2" id="KW-0597">Phosphoprotein</keyword>
<reference evidence="12 13" key="1">
    <citation type="submission" date="2024-04" db="EMBL/GenBank/DDBJ databases">
        <title>Tritrichomonas musculus Genome.</title>
        <authorList>
            <person name="Alves-Ferreira E."/>
            <person name="Grigg M."/>
            <person name="Lorenzi H."/>
            <person name="Galac M."/>
        </authorList>
    </citation>
    <scope>NUCLEOTIDE SEQUENCE [LARGE SCALE GENOMIC DNA]</scope>
    <source>
        <strain evidence="12 13">EAF2021</strain>
    </source>
</reference>
<keyword evidence="6 7" id="KW-0067">ATP-binding</keyword>
<dbReference type="PROSITE" id="PS00107">
    <property type="entry name" value="PROTEIN_KINASE_ATP"/>
    <property type="match status" value="1"/>
</dbReference>
<dbReference type="SMART" id="SM00133">
    <property type="entry name" value="S_TK_X"/>
    <property type="match status" value="1"/>
</dbReference>
<dbReference type="PROSITE" id="PS00108">
    <property type="entry name" value="PROTEIN_KINASE_ST"/>
    <property type="match status" value="1"/>
</dbReference>
<dbReference type="SUPFAM" id="SSF56112">
    <property type="entry name" value="Protein kinase-like (PK-like)"/>
    <property type="match status" value="1"/>
</dbReference>
<dbReference type="InterPro" id="IPR017441">
    <property type="entry name" value="Protein_kinase_ATP_BS"/>
</dbReference>
<dbReference type="CDD" id="cd05123">
    <property type="entry name" value="STKc_AGC"/>
    <property type="match status" value="1"/>
</dbReference>
<dbReference type="PROSITE" id="PS50011">
    <property type="entry name" value="PROTEIN_KINASE_DOM"/>
    <property type="match status" value="1"/>
</dbReference>
<protein>
    <recommendedName>
        <fullName evidence="14">RAC family serine/threonine-protein kinase like protein</fullName>
    </recommendedName>
</protein>
<keyword evidence="4 7" id="KW-0547">Nucleotide-binding</keyword>
<evidence type="ECO:0000256" key="9">
    <source>
        <dbReference type="SAM" id="MobiDB-lite"/>
    </source>
</evidence>
<feature type="compositionally biased region" description="Basic and acidic residues" evidence="9">
    <location>
        <begin position="446"/>
        <end position="455"/>
    </location>
</feature>
<dbReference type="Pfam" id="PF00433">
    <property type="entry name" value="Pkinase_C"/>
    <property type="match status" value="1"/>
</dbReference>
<dbReference type="Gene3D" id="3.30.200.20">
    <property type="entry name" value="Phosphorylase Kinase, domain 1"/>
    <property type="match status" value="1"/>
</dbReference>
<accession>A0ABR2HA72</accession>
<dbReference type="SMART" id="SM00220">
    <property type="entry name" value="S_TKc"/>
    <property type="match status" value="1"/>
</dbReference>
<evidence type="ECO:0000256" key="6">
    <source>
        <dbReference type="ARBA" id="ARBA00022840"/>
    </source>
</evidence>
<evidence type="ECO:0000259" key="11">
    <source>
        <dbReference type="PROSITE" id="PS51285"/>
    </source>
</evidence>
<gene>
    <name evidence="12" type="ORF">M9Y10_025527</name>
</gene>
<dbReference type="SUPFAM" id="SSF50729">
    <property type="entry name" value="PH domain-like"/>
    <property type="match status" value="1"/>
</dbReference>
<dbReference type="PROSITE" id="PS51285">
    <property type="entry name" value="AGC_KINASE_CTER"/>
    <property type="match status" value="1"/>
</dbReference>
<dbReference type="Pfam" id="PF00069">
    <property type="entry name" value="Pkinase"/>
    <property type="match status" value="1"/>
</dbReference>
<dbReference type="InterPro" id="IPR011993">
    <property type="entry name" value="PH-like_dom_sf"/>
</dbReference>
<dbReference type="Proteomes" id="UP001470230">
    <property type="component" value="Unassembled WGS sequence"/>
</dbReference>
<evidence type="ECO:0000256" key="5">
    <source>
        <dbReference type="ARBA" id="ARBA00022777"/>
    </source>
</evidence>
<evidence type="ECO:0000313" key="13">
    <source>
        <dbReference type="Proteomes" id="UP001470230"/>
    </source>
</evidence>
<dbReference type="InterPro" id="IPR045270">
    <property type="entry name" value="STKc_AGC"/>
</dbReference>
<evidence type="ECO:0008006" key="14">
    <source>
        <dbReference type="Google" id="ProtNLM"/>
    </source>
</evidence>
<keyword evidence="5" id="KW-0418">Kinase</keyword>
<evidence type="ECO:0000256" key="1">
    <source>
        <dbReference type="ARBA" id="ARBA00022527"/>
    </source>
</evidence>
<dbReference type="InterPro" id="IPR008271">
    <property type="entry name" value="Ser/Thr_kinase_AS"/>
</dbReference>
<keyword evidence="1 8" id="KW-0723">Serine/threonine-protein kinase</keyword>
<dbReference type="InterPro" id="IPR011009">
    <property type="entry name" value="Kinase-like_dom_sf"/>
</dbReference>